<dbReference type="Gene3D" id="3.20.20.80">
    <property type="entry name" value="Glycosidases"/>
    <property type="match status" value="1"/>
</dbReference>
<evidence type="ECO:0000256" key="3">
    <source>
        <dbReference type="ARBA" id="ARBA00012780"/>
    </source>
</evidence>
<keyword evidence="5" id="KW-0326">Glycosidase</keyword>
<evidence type="ECO:0000256" key="8">
    <source>
        <dbReference type="RuleBase" id="RU004335"/>
    </source>
</evidence>
<dbReference type="InterPro" id="IPR044965">
    <property type="entry name" value="Glyco_hydro_17_plant"/>
</dbReference>
<reference evidence="10" key="1">
    <citation type="submission" date="2022-08" db="EMBL/GenBank/DDBJ databases">
        <authorList>
            <person name="Gutierrez-Valencia J."/>
        </authorList>
    </citation>
    <scope>NUCLEOTIDE SEQUENCE</scope>
</reference>
<dbReference type="AlphaFoldDB" id="A0AAV0RLZ9"/>
<dbReference type="InterPro" id="IPR017853">
    <property type="entry name" value="GH"/>
</dbReference>
<comment type="similarity">
    <text evidence="2 8">Belongs to the glycosyl hydrolase 17 family.</text>
</comment>
<evidence type="ECO:0000256" key="5">
    <source>
        <dbReference type="ARBA" id="ARBA00023295"/>
    </source>
</evidence>
<keyword evidence="11" id="KW-1185">Reference proteome</keyword>
<evidence type="ECO:0000313" key="11">
    <source>
        <dbReference type="Proteomes" id="UP001154282"/>
    </source>
</evidence>
<gene>
    <name evidence="10" type="ORF">LITE_LOCUS48407</name>
</gene>
<protein>
    <recommendedName>
        <fullName evidence="3">glucan endo-1,3-beta-D-glucosidase</fullName>
        <ecNumber evidence="3">3.2.1.39</ecNumber>
    </recommendedName>
    <alternativeName>
        <fullName evidence="6">(1-&gt;3)-beta-glucan endohydrolase</fullName>
    </alternativeName>
    <alternativeName>
        <fullName evidence="7">Beta-1,3-endoglucanase</fullName>
    </alternativeName>
</protein>
<dbReference type="PANTHER" id="PTHR32227">
    <property type="entry name" value="GLUCAN ENDO-1,3-BETA-GLUCOSIDASE BG1-RELATED-RELATED"/>
    <property type="match status" value="1"/>
</dbReference>
<feature type="non-terminal residue" evidence="10">
    <location>
        <position position="1"/>
    </location>
</feature>
<dbReference type="Pfam" id="PF00332">
    <property type="entry name" value="Glyco_hydro_17"/>
    <property type="match status" value="1"/>
</dbReference>
<dbReference type="EC" id="3.2.1.39" evidence="3"/>
<feature type="chain" id="PRO_5043449086" description="glucan endo-1,3-beta-D-glucosidase" evidence="9">
    <location>
        <begin position="49"/>
        <end position="367"/>
    </location>
</feature>
<sequence>ICLQFCIYLNSQHGSLKLQTPKNSHFTNVSTALLLLALLLASLHTTGAQIGVCYGRVGSNLPQPGEVVALFNQNNIRRMRLYDPHQPALDALRGTDIELMLDVPNDQLPSVASSQDAADAWVRDNVAGYAAAGVRFRYITVGNEVDPADGRFAPFLFGAMQNIQTALNGAGLGDRVKVSTAFKYNVMGNAFPPSDGSFNLQYRSLLDSILPFLRNNNSPMMLNLYPFFSYRDNPGNNPGQIRLDYATFTGPPGLVSDPPLSYSNLFDAMLDATYSALEKEEMGSLNIVVSETGWSSAGGGDATTVDNARAYNYNLVQHVKVGTPKRAGPIETYIFAMFDEGDKEPELEKHFGLFSPDRQPKYPMNFN</sequence>
<feature type="signal peptide" evidence="9">
    <location>
        <begin position="1"/>
        <end position="48"/>
    </location>
</feature>
<evidence type="ECO:0000256" key="7">
    <source>
        <dbReference type="ARBA" id="ARBA00033417"/>
    </source>
</evidence>
<accession>A0AAV0RLZ9</accession>
<dbReference type="SUPFAM" id="SSF51445">
    <property type="entry name" value="(Trans)glycosidases"/>
    <property type="match status" value="1"/>
</dbReference>
<dbReference type="GO" id="GO:0005975">
    <property type="term" value="P:carbohydrate metabolic process"/>
    <property type="evidence" value="ECO:0007669"/>
    <property type="project" value="InterPro"/>
</dbReference>
<dbReference type="EMBL" id="CAMGYJ010000011">
    <property type="protein sequence ID" value="CAI0557559.1"/>
    <property type="molecule type" value="Genomic_DNA"/>
</dbReference>
<dbReference type="InterPro" id="IPR000490">
    <property type="entry name" value="Glyco_hydro_17"/>
</dbReference>
<organism evidence="10 11">
    <name type="scientific">Linum tenue</name>
    <dbReference type="NCBI Taxonomy" id="586396"/>
    <lineage>
        <taxon>Eukaryota</taxon>
        <taxon>Viridiplantae</taxon>
        <taxon>Streptophyta</taxon>
        <taxon>Embryophyta</taxon>
        <taxon>Tracheophyta</taxon>
        <taxon>Spermatophyta</taxon>
        <taxon>Magnoliopsida</taxon>
        <taxon>eudicotyledons</taxon>
        <taxon>Gunneridae</taxon>
        <taxon>Pentapetalae</taxon>
        <taxon>rosids</taxon>
        <taxon>fabids</taxon>
        <taxon>Malpighiales</taxon>
        <taxon>Linaceae</taxon>
        <taxon>Linum</taxon>
    </lineage>
</organism>
<dbReference type="FunFam" id="3.20.20.80:FF:000010">
    <property type="entry name" value="glucan endo-1,3-beta-glucosidase, basic"/>
    <property type="match status" value="1"/>
</dbReference>
<comment type="catalytic activity">
    <reaction evidence="1">
        <text>Hydrolysis of (1-&gt;3)-beta-D-glucosidic linkages in (1-&gt;3)-beta-D-glucans.</text>
        <dbReference type="EC" id="3.2.1.39"/>
    </reaction>
</comment>
<dbReference type="GO" id="GO:0042973">
    <property type="term" value="F:glucan endo-1,3-beta-D-glucosidase activity"/>
    <property type="evidence" value="ECO:0007669"/>
    <property type="project" value="UniProtKB-EC"/>
</dbReference>
<dbReference type="Proteomes" id="UP001154282">
    <property type="component" value="Unassembled WGS sequence"/>
</dbReference>
<evidence type="ECO:0000256" key="1">
    <source>
        <dbReference type="ARBA" id="ARBA00000382"/>
    </source>
</evidence>
<proteinExistence type="inferred from homology"/>
<name>A0AAV0RLZ9_9ROSI</name>
<evidence type="ECO:0000313" key="10">
    <source>
        <dbReference type="EMBL" id="CAI0557559.1"/>
    </source>
</evidence>
<evidence type="ECO:0000256" key="6">
    <source>
        <dbReference type="ARBA" id="ARBA00033335"/>
    </source>
</evidence>
<comment type="caution">
    <text evidence="10">The sequence shown here is derived from an EMBL/GenBank/DDBJ whole genome shotgun (WGS) entry which is preliminary data.</text>
</comment>
<keyword evidence="4" id="KW-0378">Hydrolase</keyword>
<evidence type="ECO:0000256" key="9">
    <source>
        <dbReference type="SAM" id="SignalP"/>
    </source>
</evidence>
<keyword evidence="9" id="KW-0732">Signal</keyword>
<evidence type="ECO:0000256" key="2">
    <source>
        <dbReference type="ARBA" id="ARBA00008773"/>
    </source>
</evidence>
<evidence type="ECO:0000256" key="4">
    <source>
        <dbReference type="ARBA" id="ARBA00022801"/>
    </source>
</evidence>